<evidence type="ECO:0008006" key="5">
    <source>
        <dbReference type="Google" id="ProtNLM"/>
    </source>
</evidence>
<dbReference type="STRING" id="882086.SacxiDRAFT_3086"/>
<keyword evidence="2" id="KW-1133">Transmembrane helix</keyword>
<feature type="transmembrane region" description="Helical" evidence="2">
    <location>
        <begin position="94"/>
        <end position="111"/>
    </location>
</feature>
<name>I0V592_9PSEU</name>
<protein>
    <recommendedName>
        <fullName evidence="5">Integral membrane protein</fullName>
    </recommendedName>
</protein>
<feature type="transmembrane region" description="Helical" evidence="2">
    <location>
        <begin position="117"/>
        <end position="135"/>
    </location>
</feature>
<reference evidence="3 4" key="1">
    <citation type="submission" date="2012-01" db="EMBL/GenBank/DDBJ databases">
        <title>Improved High-Quality Draft sequence of Saccharomonospora xinjiangensis XJ-54.</title>
        <authorList>
            <consortium name="US DOE Joint Genome Institute"/>
            <person name="Lucas S."/>
            <person name="Han J."/>
            <person name="Lapidus A."/>
            <person name="Cheng J.-F."/>
            <person name="Goodwin L."/>
            <person name="Pitluck S."/>
            <person name="Peters L."/>
            <person name="Mikhailova N."/>
            <person name="Teshima H."/>
            <person name="Detter J.C."/>
            <person name="Han C."/>
            <person name="Tapia R."/>
            <person name="Land M."/>
            <person name="Hauser L."/>
            <person name="Kyrpides N."/>
            <person name="Ivanova N."/>
            <person name="Pagani I."/>
            <person name="Brambilla E.-M."/>
            <person name="Klenk H.-P."/>
            <person name="Woyke T."/>
        </authorList>
    </citation>
    <scope>NUCLEOTIDE SEQUENCE [LARGE SCALE GENOMIC DNA]</scope>
    <source>
        <strain evidence="3 4">XJ-54</strain>
    </source>
</reference>
<feature type="region of interest" description="Disordered" evidence="1">
    <location>
        <begin position="146"/>
        <end position="173"/>
    </location>
</feature>
<proteinExistence type="predicted"/>
<keyword evidence="2" id="KW-0472">Membrane</keyword>
<dbReference type="Proteomes" id="UP000004691">
    <property type="component" value="Unassembled WGS sequence"/>
</dbReference>
<dbReference type="AlphaFoldDB" id="I0V592"/>
<evidence type="ECO:0000256" key="2">
    <source>
        <dbReference type="SAM" id="Phobius"/>
    </source>
</evidence>
<feature type="transmembrane region" description="Helical" evidence="2">
    <location>
        <begin position="30"/>
        <end position="48"/>
    </location>
</feature>
<keyword evidence="2" id="KW-0812">Transmembrane</keyword>
<dbReference type="EMBL" id="JH636049">
    <property type="protein sequence ID" value="EID55295.1"/>
    <property type="molecule type" value="Genomic_DNA"/>
</dbReference>
<accession>I0V592</accession>
<sequence>MSPRAQPLKEGSSLVPISDLVSPAPRQVRLAGALTALPGLAMLVFGVLLAVNAGDDPVMAGGNVAAEIAYYVVLAAGVLVCAAALLLGKTWARSPSLVVNLVVIGVGWYATGPSDQPGFGVPVMLVGLAVVVLLFREPSRAWVLGQRADESEEEAARRGGAAGRASEREKYGD</sequence>
<feature type="transmembrane region" description="Helical" evidence="2">
    <location>
        <begin position="68"/>
        <end position="87"/>
    </location>
</feature>
<organism evidence="3 4">
    <name type="scientific">Saccharomonospora xinjiangensis XJ-54</name>
    <dbReference type="NCBI Taxonomy" id="882086"/>
    <lineage>
        <taxon>Bacteria</taxon>
        <taxon>Bacillati</taxon>
        <taxon>Actinomycetota</taxon>
        <taxon>Actinomycetes</taxon>
        <taxon>Pseudonocardiales</taxon>
        <taxon>Pseudonocardiaceae</taxon>
        <taxon>Saccharomonospora</taxon>
    </lineage>
</organism>
<evidence type="ECO:0000256" key="1">
    <source>
        <dbReference type="SAM" id="MobiDB-lite"/>
    </source>
</evidence>
<dbReference type="eggNOG" id="ENOG5033KSC">
    <property type="taxonomic scope" value="Bacteria"/>
</dbReference>
<keyword evidence="4" id="KW-1185">Reference proteome</keyword>
<evidence type="ECO:0000313" key="4">
    <source>
        <dbReference type="Proteomes" id="UP000004691"/>
    </source>
</evidence>
<evidence type="ECO:0000313" key="3">
    <source>
        <dbReference type="EMBL" id="EID55295.1"/>
    </source>
</evidence>
<gene>
    <name evidence="3" type="ORF">SacxiDRAFT_3086</name>
</gene>
<dbReference type="HOGENOM" id="CLU_124994_1_1_11"/>